<dbReference type="InterPro" id="IPR036397">
    <property type="entry name" value="RNaseH_sf"/>
</dbReference>
<evidence type="ECO:0000313" key="1">
    <source>
        <dbReference type="EMBL" id="KRT83418.1"/>
    </source>
</evidence>
<reference evidence="1 2" key="1">
    <citation type="submission" date="2015-09" db="EMBL/GenBank/DDBJ databases">
        <title>Draft genome of the scarab beetle Oryctes borbonicus.</title>
        <authorList>
            <person name="Meyer J.M."/>
            <person name="Markov G.V."/>
            <person name="Baskaran P."/>
            <person name="Herrmann M."/>
            <person name="Sommer R.J."/>
            <person name="Roedelsperger C."/>
        </authorList>
    </citation>
    <scope>NUCLEOTIDE SEQUENCE [LARGE SCALE GENOMIC DNA]</scope>
    <source>
        <strain evidence="1">OB123</strain>
        <tissue evidence="1">Whole animal</tissue>
    </source>
</reference>
<protein>
    <submittedName>
        <fullName evidence="1">Uncharacterized protein</fullName>
    </submittedName>
</protein>
<proteinExistence type="predicted"/>
<dbReference type="OrthoDB" id="6764275at2759"/>
<name>A0A0T6B7T3_9SCAR</name>
<dbReference type="Proteomes" id="UP000051574">
    <property type="component" value="Unassembled WGS sequence"/>
</dbReference>
<dbReference type="Gene3D" id="3.30.420.10">
    <property type="entry name" value="Ribonuclease H-like superfamily/Ribonuclease H"/>
    <property type="match status" value="1"/>
</dbReference>
<dbReference type="PANTHER" id="PTHR47326">
    <property type="entry name" value="TRANSPOSABLE ELEMENT TC3 TRANSPOSASE-LIKE PROTEIN"/>
    <property type="match status" value="1"/>
</dbReference>
<feature type="non-terminal residue" evidence="1">
    <location>
        <position position="1"/>
    </location>
</feature>
<organism evidence="1 2">
    <name type="scientific">Oryctes borbonicus</name>
    <dbReference type="NCBI Taxonomy" id="1629725"/>
    <lineage>
        <taxon>Eukaryota</taxon>
        <taxon>Metazoa</taxon>
        <taxon>Ecdysozoa</taxon>
        <taxon>Arthropoda</taxon>
        <taxon>Hexapoda</taxon>
        <taxon>Insecta</taxon>
        <taxon>Pterygota</taxon>
        <taxon>Neoptera</taxon>
        <taxon>Endopterygota</taxon>
        <taxon>Coleoptera</taxon>
        <taxon>Polyphaga</taxon>
        <taxon>Scarabaeiformia</taxon>
        <taxon>Scarabaeidae</taxon>
        <taxon>Dynastinae</taxon>
        <taxon>Oryctes</taxon>
    </lineage>
</organism>
<gene>
    <name evidence="1" type="ORF">AMK59_3313</name>
</gene>
<sequence>TFTCNGINNCRNTYVRDVENPHAVRRNHYQHRFSINVWAGLENSQLIGSFLLPNRLNGYDYLLFLQNQLMELLEEVPLPHLNRLIRKPLDNVFENRWIGRGGTIPWPPRSPDLNLDFYLWGVMKTMAYTNEIIDLDNLRNRVEAAAAATPRPSKLYQFMNTSSETLRSITQR</sequence>
<keyword evidence="2" id="KW-1185">Reference proteome</keyword>
<comment type="caution">
    <text evidence="1">The sequence shown here is derived from an EMBL/GenBank/DDBJ whole genome shotgun (WGS) entry which is preliminary data.</text>
</comment>
<dbReference type="GO" id="GO:0003676">
    <property type="term" value="F:nucleic acid binding"/>
    <property type="evidence" value="ECO:0007669"/>
    <property type="project" value="InterPro"/>
</dbReference>
<dbReference type="PANTHER" id="PTHR47326:SF1">
    <property type="entry name" value="HTH PSQ-TYPE DOMAIN-CONTAINING PROTEIN"/>
    <property type="match status" value="1"/>
</dbReference>
<dbReference type="EMBL" id="LJIG01009269">
    <property type="protein sequence ID" value="KRT83418.1"/>
    <property type="molecule type" value="Genomic_DNA"/>
</dbReference>
<accession>A0A0T6B7T3</accession>
<evidence type="ECO:0000313" key="2">
    <source>
        <dbReference type="Proteomes" id="UP000051574"/>
    </source>
</evidence>
<dbReference type="AlphaFoldDB" id="A0A0T6B7T3"/>